<keyword evidence="2" id="KW-1185">Reference proteome</keyword>
<evidence type="ECO:0000313" key="2">
    <source>
        <dbReference type="Proteomes" id="UP000005239"/>
    </source>
</evidence>
<accession>A0A8R1YZW5</accession>
<evidence type="ECO:0000313" key="1">
    <source>
        <dbReference type="EnsemblMetazoa" id="PPA37562.1"/>
    </source>
</evidence>
<protein>
    <submittedName>
        <fullName evidence="1">Uncharacterized protein</fullName>
    </submittedName>
</protein>
<sequence length="100" mass="10607">NSNNFRIFSLMHFFSLLFIALICFATFSIVEGQYTFFGGGDGASSVIKGKRAANGGGVAVTVIKGKGCPAGFGIDCKGSNGRKREAIEPKRCPGHRLCDD</sequence>
<proteinExistence type="predicted"/>
<name>A0A2A6BBP1_PRIPA</name>
<accession>A0A2A6BBP1</accession>
<gene>
    <name evidence="1" type="primary">WBGene00275931</name>
</gene>
<organism evidence="1 2">
    <name type="scientific">Pristionchus pacificus</name>
    <name type="common">Parasitic nematode worm</name>
    <dbReference type="NCBI Taxonomy" id="54126"/>
    <lineage>
        <taxon>Eukaryota</taxon>
        <taxon>Metazoa</taxon>
        <taxon>Ecdysozoa</taxon>
        <taxon>Nematoda</taxon>
        <taxon>Chromadorea</taxon>
        <taxon>Rhabditida</taxon>
        <taxon>Rhabditina</taxon>
        <taxon>Diplogasteromorpha</taxon>
        <taxon>Diplogasteroidea</taxon>
        <taxon>Neodiplogasteridae</taxon>
        <taxon>Pristionchus</taxon>
    </lineage>
</organism>
<reference evidence="1" key="2">
    <citation type="submission" date="2022-06" db="UniProtKB">
        <authorList>
            <consortium name="EnsemblMetazoa"/>
        </authorList>
    </citation>
    <scope>IDENTIFICATION</scope>
    <source>
        <strain evidence="1">PS312</strain>
    </source>
</reference>
<reference evidence="2" key="1">
    <citation type="journal article" date="2008" name="Nat. Genet.">
        <title>The Pristionchus pacificus genome provides a unique perspective on nematode lifestyle and parasitism.</title>
        <authorList>
            <person name="Dieterich C."/>
            <person name="Clifton S.W."/>
            <person name="Schuster L.N."/>
            <person name="Chinwalla A."/>
            <person name="Delehaunty K."/>
            <person name="Dinkelacker I."/>
            <person name="Fulton L."/>
            <person name="Fulton R."/>
            <person name="Godfrey J."/>
            <person name="Minx P."/>
            <person name="Mitreva M."/>
            <person name="Roeseler W."/>
            <person name="Tian H."/>
            <person name="Witte H."/>
            <person name="Yang S.P."/>
            <person name="Wilson R.K."/>
            <person name="Sommer R.J."/>
        </authorList>
    </citation>
    <scope>NUCLEOTIDE SEQUENCE [LARGE SCALE GENOMIC DNA]</scope>
    <source>
        <strain evidence="2">PS312</strain>
    </source>
</reference>
<dbReference type="EnsemblMetazoa" id="PPA37562.1">
    <property type="protein sequence ID" value="PPA37562.1"/>
    <property type="gene ID" value="WBGene00275931"/>
</dbReference>
<dbReference type="AlphaFoldDB" id="A0A2A6BBP1"/>
<dbReference type="Proteomes" id="UP000005239">
    <property type="component" value="Unassembled WGS sequence"/>
</dbReference>